<reference evidence="4" key="1">
    <citation type="submission" date="2020-05" db="EMBL/GenBank/DDBJ databases">
        <authorList>
            <person name="Chiriac C."/>
            <person name="Salcher M."/>
            <person name="Ghai R."/>
            <person name="Kavagutti S V."/>
        </authorList>
    </citation>
    <scope>NUCLEOTIDE SEQUENCE</scope>
</reference>
<feature type="region of interest" description="Disordered" evidence="1">
    <location>
        <begin position="144"/>
        <end position="165"/>
    </location>
</feature>
<dbReference type="EMBL" id="CAFBIZ010000093">
    <property type="protein sequence ID" value="CAB4849677.1"/>
    <property type="molecule type" value="Genomic_DNA"/>
</dbReference>
<accession>A0A6J7L5F5</accession>
<dbReference type="InterPro" id="IPR036286">
    <property type="entry name" value="LexA/Signal_pep-like_sf"/>
</dbReference>
<keyword evidence="2" id="KW-1133">Transmembrane helix</keyword>
<gene>
    <name evidence="3" type="ORF">UFOPK3268_00832</name>
    <name evidence="4" type="ORF">UFOPK3752_02434</name>
</gene>
<dbReference type="SUPFAM" id="SSF51306">
    <property type="entry name" value="LexA/Signal peptidase"/>
    <property type="match status" value="1"/>
</dbReference>
<evidence type="ECO:0000313" key="4">
    <source>
        <dbReference type="EMBL" id="CAB4963257.1"/>
    </source>
</evidence>
<dbReference type="InterPro" id="IPR019533">
    <property type="entry name" value="Peptidase_S26"/>
</dbReference>
<feature type="transmembrane region" description="Helical" evidence="2">
    <location>
        <begin position="119"/>
        <end position="137"/>
    </location>
</feature>
<organism evidence="4">
    <name type="scientific">freshwater metagenome</name>
    <dbReference type="NCBI Taxonomy" id="449393"/>
    <lineage>
        <taxon>unclassified sequences</taxon>
        <taxon>metagenomes</taxon>
        <taxon>ecological metagenomes</taxon>
    </lineage>
</organism>
<dbReference type="GO" id="GO:0006465">
    <property type="term" value="P:signal peptide processing"/>
    <property type="evidence" value="ECO:0007669"/>
    <property type="project" value="InterPro"/>
</dbReference>
<dbReference type="EMBL" id="CAFBND010000192">
    <property type="protein sequence ID" value="CAB4963257.1"/>
    <property type="molecule type" value="Genomic_DNA"/>
</dbReference>
<proteinExistence type="predicted"/>
<keyword evidence="2" id="KW-0812">Transmembrane</keyword>
<dbReference type="AlphaFoldDB" id="A0A6J7L5F5"/>
<dbReference type="CDD" id="cd06530">
    <property type="entry name" value="S26_SPase_I"/>
    <property type="match status" value="1"/>
</dbReference>
<protein>
    <submittedName>
        <fullName evidence="4">Unannotated protein</fullName>
    </submittedName>
</protein>
<evidence type="ECO:0000256" key="1">
    <source>
        <dbReference type="SAM" id="MobiDB-lite"/>
    </source>
</evidence>
<evidence type="ECO:0000313" key="3">
    <source>
        <dbReference type="EMBL" id="CAB4849677.1"/>
    </source>
</evidence>
<name>A0A6J7L5F5_9ZZZZ</name>
<dbReference type="GO" id="GO:0004252">
    <property type="term" value="F:serine-type endopeptidase activity"/>
    <property type="evidence" value="ECO:0007669"/>
    <property type="project" value="InterPro"/>
</dbReference>
<keyword evidence="2" id="KW-0472">Membrane</keyword>
<sequence>MTAALALAAIVALRLMGVGSQIVLTSSMAPAILAGDAVITVGSRLHQPEIGDVVVYHVRWGSEELPPISHRIVASRGPGVWTTKGDYNAEDDPWPVPQERISGVVILRVPLHYFRDSRVAGTTVGAMVAAGVAVLFWPRRRVAAESVDPADDPSSPPRGRHARER</sequence>
<evidence type="ECO:0000256" key="2">
    <source>
        <dbReference type="SAM" id="Phobius"/>
    </source>
</evidence>